<accession>A0A9D1RZX9</accession>
<proteinExistence type="predicted"/>
<name>A0A9D1RZX9_9CORY</name>
<feature type="domain" description="Alcohol dehydrogenase-like N-terminal" evidence="5">
    <location>
        <begin position="24"/>
        <end position="151"/>
    </location>
</feature>
<dbReference type="Pfam" id="PF16912">
    <property type="entry name" value="Glu_dehyd_C"/>
    <property type="match status" value="1"/>
</dbReference>
<keyword evidence="3" id="KW-0862">Zinc</keyword>
<reference evidence="7" key="1">
    <citation type="journal article" date="2021" name="PeerJ">
        <title>Extensive microbial diversity within the chicken gut microbiome revealed by metagenomics and culture.</title>
        <authorList>
            <person name="Gilroy R."/>
            <person name="Ravi A."/>
            <person name="Getino M."/>
            <person name="Pursley I."/>
            <person name="Horton D.L."/>
            <person name="Alikhan N.F."/>
            <person name="Baker D."/>
            <person name="Gharbi K."/>
            <person name="Hall N."/>
            <person name="Watson M."/>
            <person name="Adriaenssens E.M."/>
            <person name="Foster-Nyarko E."/>
            <person name="Jarju S."/>
            <person name="Secka A."/>
            <person name="Antonio M."/>
            <person name="Oren A."/>
            <person name="Chaudhuri R.R."/>
            <person name="La Ragione R."/>
            <person name="Hildebrand F."/>
            <person name="Pallen M.J."/>
        </authorList>
    </citation>
    <scope>NUCLEOTIDE SEQUENCE</scope>
    <source>
        <strain evidence="7">4376</strain>
    </source>
</reference>
<dbReference type="PANTHER" id="PTHR43401:SF2">
    <property type="entry name" value="L-THREONINE 3-DEHYDROGENASE"/>
    <property type="match status" value="1"/>
</dbReference>
<evidence type="ECO:0000256" key="2">
    <source>
        <dbReference type="ARBA" id="ARBA00022723"/>
    </source>
</evidence>
<evidence type="ECO:0000313" key="7">
    <source>
        <dbReference type="EMBL" id="HIW96857.1"/>
    </source>
</evidence>
<evidence type="ECO:0000256" key="1">
    <source>
        <dbReference type="ARBA" id="ARBA00001947"/>
    </source>
</evidence>
<dbReference type="SUPFAM" id="SSF50129">
    <property type="entry name" value="GroES-like"/>
    <property type="match status" value="1"/>
</dbReference>
<dbReference type="Pfam" id="PF08240">
    <property type="entry name" value="ADH_N"/>
    <property type="match status" value="1"/>
</dbReference>
<dbReference type="InterPro" id="IPR031640">
    <property type="entry name" value="Glu_dehyd_C"/>
</dbReference>
<evidence type="ECO:0000259" key="6">
    <source>
        <dbReference type="Pfam" id="PF16912"/>
    </source>
</evidence>
<dbReference type="Gene3D" id="3.40.50.720">
    <property type="entry name" value="NAD(P)-binding Rossmann-like Domain"/>
    <property type="match status" value="1"/>
</dbReference>
<organism evidence="7 8">
    <name type="scientific">Candidatus Corynebacterium gallistercoris</name>
    <dbReference type="NCBI Taxonomy" id="2838530"/>
    <lineage>
        <taxon>Bacteria</taxon>
        <taxon>Bacillati</taxon>
        <taxon>Actinomycetota</taxon>
        <taxon>Actinomycetes</taxon>
        <taxon>Mycobacteriales</taxon>
        <taxon>Corynebacteriaceae</taxon>
        <taxon>Corynebacterium</taxon>
    </lineage>
</organism>
<comment type="caution">
    <text evidence="7">The sequence shown here is derived from an EMBL/GenBank/DDBJ whole genome shotgun (WGS) entry which is preliminary data.</text>
</comment>
<feature type="domain" description="Glucose dehydrogenase C-terminal" evidence="6">
    <location>
        <begin position="161"/>
        <end position="345"/>
    </location>
</feature>
<dbReference type="AlphaFoldDB" id="A0A9D1RZX9"/>
<evidence type="ECO:0000256" key="4">
    <source>
        <dbReference type="ARBA" id="ARBA00023002"/>
    </source>
</evidence>
<evidence type="ECO:0000313" key="8">
    <source>
        <dbReference type="Proteomes" id="UP000824189"/>
    </source>
</evidence>
<dbReference type="PANTHER" id="PTHR43401">
    <property type="entry name" value="L-THREONINE 3-DEHYDROGENASE"/>
    <property type="match status" value="1"/>
</dbReference>
<protein>
    <submittedName>
        <fullName evidence="7">Alcohol dehydrogenase catalytic domain-containing protein</fullName>
    </submittedName>
</protein>
<evidence type="ECO:0000259" key="5">
    <source>
        <dbReference type="Pfam" id="PF08240"/>
    </source>
</evidence>
<reference evidence="7" key="2">
    <citation type="submission" date="2021-04" db="EMBL/GenBank/DDBJ databases">
        <authorList>
            <person name="Gilroy R."/>
        </authorList>
    </citation>
    <scope>NUCLEOTIDE SEQUENCE</scope>
    <source>
        <strain evidence="7">4376</strain>
    </source>
</reference>
<dbReference type="Gene3D" id="3.90.180.10">
    <property type="entry name" value="Medium-chain alcohol dehydrogenases, catalytic domain"/>
    <property type="match status" value="1"/>
</dbReference>
<dbReference type="Proteomes" id="UP000824189">
    <property type="component" value="Unassembled WGS sequence"/>
</dbReference>
<keyword evidence="4" id="KW-0560">Oxidoreductase</keyword>
<dbReference type="InterPro" id="IPR050129">
    <property type="entry name" value="Zn_alcohol_dh"/>
</dbReference>
<dbReference type="SUPFAM" id="SSF51735">
    <property type="entry name" value="NAD(P)-binding Rossmann-fold domains"/>
    <property type="match status" value="1"/>
</dbReference>
<dbReference type="InterPro" id="IPR036291">
    <property type="entry name" value="NAD(P)-bd_dom_sf"/>
</dbReference>
<dbReference type="GO" id="GO:0016491">
    <property type="term" value="F:oxidoreductase activity"/>
    <property type="evidence" value="ECO:0007669"/>
    <property type="project" value="UniProtKB-KW"/>
</dbReference>
<dbReference type="GO" id="GO:0046872">
    <property type="term" value="F:metal ion binding"/>
    <property type="evidence" value="ECO:0007669"/>
    <property type="project" value="UniProtKB-KW"/>
</dbReference>
<gene>
    <name evidence="7" type="ORF">H9867_10350</name>
</gene>
<evidence type="ECO:0000256" key="3">
    <source>
        <dbReference type="ARBA" id="ARBA00022833"/>
    </source>
</evidence>
<comment type="cofactor">
    <cofactor evidence="1">
        <name>Zn(2+)</name>
        <dbReference type="ChEBI" id="CHEBI:29105"/>
    </cofactor>
</comment>
<keyword evidence="2" id="KW-0479">Metal-binding</keyword>
<sequence>MATAQVWLGGQDFALQEFDLPQLGPGELLVRIDAATVCGSDRHTVSGRRPEPHPSILGHEGVGHVVGAGPDQLAVRGEDIGVGARVVWSVIAACAQGEQAQKCPRCARGLSAKCEHVLKTGHEPVDGPWALSGTYATHIVIRAGQKVVDVPPSVTDEVAATAECAIATAMAAKERQELLVPHASSILVSGAGMLGLAAVIACCRAGADGLVIAEPDPQRRQVAADVARRLGCQQVEQVASADEVADPVEATYDFSGVPAAVSGCVEARDIGGVAVLAGSVRPTAAVPVVPEAVVPGWKTITGVHNYEPHHLEQAVELLEYAAGSVPWEKVITGPVSLNDLPRAFQPAGHPGGLPEGQTGLRVAVRP</sequence>
<dbReference type="EMBL" id="DXFZ01000121">
    <property type="protein sequence ID" value="HIW96857.1"/>
    <property type="molecule type" value="Genomic_DNA"/>
</dbReference>
<dbReference type="InterPro" id="IPR017743">
    <property type="entry name" value="ADH_phosphonate_catab-assoc"/>
</dbReference>
<dbReference type="InterPro" id="IPR013154">
    <property type="entry name" value="ADH-like_N"/>
</dbReference>
<dbReference type="InterPro" id="IPR011032">
    <property type="entry name" value="GroES-like_sf"/>
</dbReference>
<dbReference type="NCBIfam" id="TIGR03366">
    <property type="entry name" value="HpnZ_proposed"/>
    <property type="match status" value="1"/>
</dbReference>